<keyword evidence="2" id="KW-1185">Reference proteome</keyword>
<protein>
    <submittedName>
        <fullName evidence="1">Uncharacterized protein</fullName>
    </submittedName>
</protein>
<evidence type="ECO:0000313" key="1">
    <source>
        <dbReference type="EMBL" id="MES1921372.1"/>
    </source>
</evidence>
<dbReference type="Proteomes" id="UP001439008">
    <property type="component" value="Unassembled WGS sequence"/>
</dbReference>
<dbReference type="EMBL" id="JBDODL010001289">
    <property type="protein sequence ID" value="MES1921372.1"/>
    <property type="molecule type" value="Genomic_DNA"/>
</dbReference>
<name>A0ABV2ANX2_9EUKA</name>
<reference evidence="1 2" key="1">
    <citation type="journal article" date="2024" name="BMC Biol.">
        <title>Comparative genomics of Ascetosporea gives new insight into the evolutionary basis for animal parasitism in Rhizaria.</title>
        <authorList>
            <person name="Hiltunen Thoren M."/>
            <person name="Onut-Brannstrom I."/>
            <person name="Alfjorden A."/>
            <person name="Peckova H."/>
            <person name="Swords F."/>
            <person name="Hooper C."/>
            <person name="Holzer A.S."/>
            <person name="Bass D."/>
            <person name="Burki F."/>
        </authorList>
    </citation>
    <scope>NUCLEOTIDE SEQUENCE [LARGE SCALE GENOMIC DNA]</scope>
    <source>
        <strain evidence="1">20-A016</strain>
    </source>
</reference>
<gene>
    <name evidence="1" type="ORF">MHBO_002906</name>
</gene>
<evidence type="ECO:0000313" key="2">
    <source>
        <dbReference type="Proteomes" id="UP001439008"/>
    </source>
</evidence>
<accession>A0ABV2ANX2</accession>
<sequence length="62" mass="7287">MQRKHFSFKRHENFKMSMKRIGAMTHDPLKKITLLCGQKSRHTPFHICRGAMAVLFDDPRSS</sequence>
<organism evidence="1 2">
    <name type="scientific">Bonamia ostreae</name>
    <dbReference type="NCBI Taxonomy" id="126728"/>
    <lineage>
        <taxon>Eukaryota</taxon>
        <taxon>Sar</taxon>
        <taxon>Rhizaria</taxon>
        <taxon>Endomyxa</taxon>
        <taxon>Ascetosporea</taxon>
        <taxon>Haplosporida</taxon>
        <taxon>Bonamia</taxon>
    </lineage>
</organism>
<proteinExistence type="predicted"/>
<comment type="caution">
    <text evidence="1">The sequence shown here is derived from an EMBL/GenBank/DDBJ whole genome shotgun (WGS) entry which is preliminary data.</text>
</comment>